<dbReference type="Proteomes" id="UP000825388">
    <property type="component" value="Unassembled WGS sequence"/>
</dbReference>
<protein>
    <submittedName>
        <fullName evidence="1">Uncharacterized protein</fullName>
    </submittedName>
</protein>
<sequence length="87" mass="9203">MSACPSTTIAPISTMPWMKLEPDISGVCRITGTREMITWPAMAASMKMYSATNPSLIVSGSTGRCGTPIIPTPRPCGRLSTESALAR</sequence>
<organism evidence="1 2">
    <name type="scientific">Xanthomonas citri pv. sesbaniae</name>
    <dbReference type="NCBI Taxonomy" id="473425"/>
    <lineage>
        <taxon>Bacteria</taxon>
        <taxon>Pseudomonadati</taxon>
        <taxon>Pseudomonadota</taxon>
        <taxon>Gammaproteobacteria</taxon>
        <taxon>Lysobacterales</taxon>
        <taxon>Lysobacteraceae</taxon>
        <taxon>Xanthomonas</taxon>
    </lineage>
</organism>
<name>A0AAW4RK85_XANCI</name>
<dbReference type="AlphaFoldDB" id="A0AAW4RK85"/>
<reference evidence="1" key="1">
    <citation type="submission" date="2015-12" db="EMBL/GenBank/DDBJ databases">
        <authorList>
            <person name="Bansal K."/>
            <person name="Midha S."/>
            <person name="Patil P.B."/>
        </authorList>
    </citation>
    <scope>NUCLEOTIDE SEQUENCE</scope>
    <source>
        <strain evidence="1">LMG867</strain>
    </source>
</reference>
<evidence type="ECO:0000313" key="2">
    <source>
        <dbReference type="Proteomes" id="UP000825388"/>
    </source>
</evidence>
<evidence type="ECO:0000313" key="1">
    <source>
        <dbReference type="EMBL" id="MBZ3924710.1"/>
    </source>
</evidence>
<proteinExistence type="predicted"/>
<dbReference type="EMBL" id="LOKL01000112">
    <property type="protein sequence ID" value="MBZ3924710.1"/>
    <property type="molecule type" value="Genomic_DNA"/>
</dbReference>
<gene>
    <name evidence="1" type="ORF">Xseb_12395</name>
</gene>
<comment type="caution">
    <text evidence="1">The sequence shown here is derived from an EMBL/GenBank/DDBJ whole genome shotgun (WGS) entry which is preliminary data.</text>
</comment>
<accession>A0AAW4RK85</accession>